<gene>
    <name evidence="2" type="ORF">EDD18DRAFT_1156933</name>
</gene>
<keyword evidence="3" id="KW-1185">Reference proteome</keyword>
<feature type="compositionally biased region" description="Polar residues" evidence="1">
    <location>
        <begin position="40"/>
        <end position="51"/>
    </location>
</feature>
<evidence type="ECO:0000313" key="2">
    <source>
        <dbReference type="EMBL" id="KAK0498255.1"/>
    </source>
</evidence>
<evidence type="ECO:0000256" key="1">
    <source>
        <dbReference type="SAM" id="MobiDB-lite"/>
    </source>
</evidence>
<dbReference type="AlphaFoldDB" id="A0AA39UYG4"/>
<proteinExistence type="predicted"/>
<feature type="compositionally biased region" description="Low complexity" evidence="1">
    <location>
        <begin position="27"/>
        <end position="39"/>
    </location>
</feature>
<dbReference type="Proteomes" id="UP001175228">
    <property type="component" value="Unassembled WGS sequence"/>
</dbReference>
<feature type="compositionally biased region" description="Polar residues" evidence="1">
    <location>
        <begin position="87"/>
        <end position="103"/>
    </location>
</feature>
<feature type="region of interest" description="Disordered" evidence="1">
    <location>
        <begin position="23"/>
        <end position="248"/>
    </location>
</feature>
<evidence type="ECO:0000313" key="3">
    <source>
        <dbReference type="Proteomes" id="UP001175228"/>
    </source>
</evidence>
<protein>
    <submittedName>
        <fullName evidence="2">Uncharacterized protein</fullName>
    </submittedName>
</protein>
<feature type="compositionally biased region" description="Low complexity" evidence="1">
    <location>
        <begin position="440"/>
        <end position="463"/>
    </location>
</feature>
<organism evidence="2 3">
    <name type="scientific">Armillaria luteobubalina</name>
    <dbReference type="NCBI Taxonomy" id="153913"/>
    <lineage>
        <taxon>Eukaryota</taxon>
        <taxon>Fungi</taxon>
        <taxon>Dikarya</taxon>
        <taxon>Basidiomycota</taxon>
        <taxon>Agaricomycotina</taxon>
        <taxon>Agaricomycetes</taxon>
        <taxon>Agaricomycetidae</taxon>
        <taxon>Agaricales</taxon>
        <taxon>Marasmiineae</taxon>
        <taxon>Physalacriaceae</taxon>
        <taxon>Armillaria</taxon>
    </lineage>
</organism>
<comment type="caution">
    <text evidence="2">The sequence shown here is derived from an EMBL/GenBank/DDBJ whole genome shotgun (WGS) entry which is preliminary data.</text>
</comment>
<feature type="region of interest" description="Disordered" evidence="1">
    <location>
        <begin position="440"/>
        <end position="518"/>
    </location>
</feature>
<name>A0AA39UYG4_9AGAR</name>
<reference evidence="2" key="1">
    <citation type="submission" date="2023-06" db="EMBL/GenBank/DDBJ databases">
        <authorList>
            <consortium name="Lawrence Berkeley National Laboratory"/>
            <person name="Ahrendt S."/>
            <person name="Sahu N."/>
            <person name="Indic B."/>
            <person name="Wong-Bajracharya J."/>
            <person name="Merenyi Z."/>
            <person name="Ke H.-M."/>
            <person name="Monk M."/>
            <person name="Kocsube S."/>
            <person name="Drula E."/>
            <person name="Lipzen A."/>
            <person name="Balint B."/>
            <person name="Henrissat B."/>
            <person name="Andreopoulos B."/>
            <person name="Martin F.M."/>
            <person name="Harder C.B."/>
            <person name="Rigling D."/>
            <person name="Ford K.L."/>
            <person name="Foster G.D."/>
            <person name="Pangilinan J."/>
            <person name="Papanicolaou A."/>
            <person name="Barry K."/>
            <person name="LaButti K."/>
            <person name="Viragh M."/>
            <person name="Koriabine M."/>
            <person name="Yan M."/>
            <person name="Riley R."/>
            <person name="Champramary S."/>
            <person name="Plett K.L."/>
            <person name="Tsai I.J."/>
            <person name="Slot J."/>
            <person name="Sipos G."/>
            <person name="Plett J."/>
            <person name="Nagy L.G."/>
            <person name="Grigoriev I.V."/>
        </authorList>
    </citation>
    <scope>NUCLEOTIDE SEQUENCE</scope>
    <source>
        <strain evidence="2">HWK02</strain>
    </source>
</reference>
<dbReference type="EMBL" id="JAUEPU010000011">
    <property type="protein sequence ID" value="KAK0498255.1"/>
    <property type="molecule type" value="Genomic_DNA"/>
</dbReference>
<feature type="compositionally biased region" description="Polar residues" evidence="1">
    <location>
        <begin position="171"/>
        <end position="191"/>
    </location>
</feature>
<sequence length="518" mass="55422">MAVASFQKPLSFAQKLYASALPPKYNDQQSSSQDSIESSRPTLTVHSENATSSSSSDARLPAPLRAQSYQTSPAPPRITESHRHQRASTFSAPSSTISPTDVRTVSLIARRPDPSGEFKGYSTPNPSATPSHPPQHNPSPPAPPTASSSSASCTFTSYDTSRPPIVHYPTAPSSAHSGASHTSPPTSAVNTSFPIPSPPHSSPSTITRFAQSPPETQRQLPHLPPTHPPAAGSYQGTPSLPPPPATVSDRSLLTDVGKIAGKAALKYAGHAALNSLTSGVLNGDALSGLSNIFQGLNVGDALGSFDFSQLQGIVQGQSGVDYQSIIDAITQQAPGVDYQSIINELANLQLNQSYQPAAQPAVDYQAQLQAITQQSQTNYQDAMNANMQQLQDIMGITQQQQQQTYNPMQDIIQMQQQQEQQSMQMLQALQQQQQQATQQMASALQQQQNPFSFSNSGGSSQQSAPPPHQSTHPYASQHSQHHNVPIGPSGHPYQHTSHGYGHHVQTVHPSGHHTGHRF</sequence>
<feature type="compositionally biased region" description="Polar residues" evidence="1">
    <location>
        <begin position="205"/>
        <end position="219"/>
    </location>
</feature>
<feature type="compositionally biased region" description="Pro residues" evidence="1">
    <location>
        <begin position="131"/>
        <end position="144"/>
    </location>
</feature>
<feature type="compositionally biased region" description="Low complexity" evidence="1">
    <location>
        <begin position="145"/>
        <end position="157"/>
    </location>
</feature>
<accession>A0AA39UYG4</accession>